<feature type="transmembrane region" description="Helical" evidence="1">
    <location>
        <begin position="29"/>
        <end position="49"/>
    </location>
</feature>
<evidence type="ECO:0000256" key="1">
    <source>
        <dbReference type="SAM" id="Phobius"/>
    </source>
</evidence>
<feature type="transmembrane region" description="Helical" evidence="1">
    <location>
        <begin position="6"/>
        <end position="22"/>
    </location>
</feature>
<feature type="transmembrane region" description="Helical" evidence="1">
    <location>
        <begin position="329"/>
        <end position="349"/>
    </location>
</feature>
<feature type="transmembrane region" description="Helical" evidence="1">
    <location>
        <begin position="389"/>
        <end position="408"/>
    </location>
</feature>
<dbReference type="RefSeq" id="WP_201432946.1">
    <property type="nucleotide sequence ID" value="NZ_JAEQBW010000015.1"/>
</dbReference>
<gene>
    <name evidence="2" type="ORF">JKA74_19635</name>
</gene>
<reference evidence="2" key="1">
    <citation type="submission" date="2021-01" db="EMBL/GenBank/DDBJ databases">
        <title>Marivirga aurantiaca sp. nov., isolated from intertidal surface sediments.</title>
        <authorList>
            <person name="Zhang M."/>
        </authorList>
    </citation>
    <scope>NUCLEOTIDE SEQUENCE</scope>
    <source>
        <strain evidence="2">S37H4</strain>
    </source>
</reference>
<comment type="caution">
    <text evidence="2">The sequence shown here is derived from an EMBL/GenBank/DDBJ whole genome shotgun (WGS) entry which is preliminary data.</text>
</comment>
<evidence type="ECO:0000313" key="3">
    <source>
        <dbReference type="Proteomes" id="UP000611723"/>
    </source>
</evidence>
<feature type="transmembrane region" description="Helical" evidence="1">
    <location>
        <begin position="248"/>
        <end position="269"/>
    </location>
</feature>
<protein>
    <submittedName>
        <fullName evidence="2">Uncharacterized protein</fullName>
    </submittedName>
</protein>
<keyword evidence="3" id="KW-1185">Reference proteome</keyword>
<dbReference type="Proteomes" id="UP000611723">
    <property type="component" value="Unassembled WGS sequence"/>
</dbReference>
<feature type="transmembrane region" description="Helical" evidence="1">
    <location>
        <begin position="198"/>
        <end position="214"/>
    </location>
</feature>
<dbReference type="EMBL" id="JAEQBW010000015">
    <property type="protein sequence ID" value="MBK6267263.1"/>
    <property type="molecule type" value="Genomic_DNA"/>
</dbReference>
<dbReference type="AlphaFoldDB" id="A0A934X1I3"/>
<feature type="transmembrane region" description="Helical" evidence="1">
    <location>
        <begin position="361"/>
        <end position="383"/>
    </location>
</feature>
<feature type="transmembrane region" description="Helical" evidence="1">
    <location>
        <begin position="152"/>
        <end position="169"/>
    </location>
</feature>
<feature type="transmembrane region" description="Helical" evidence="1">
    <location>
        <begin position="175"/>
        <end position="191"/>
    </location>
</feature>
<organism evidence="2 3">
    <name type="scientific">Marivirga aurantiaca</name>
    <dbReference type="NCBI Taxonomy" id="2802615"/>
    <lineage>
        <taxon>Bacteria</taxon>
        <taxon>Pseudomonadati</taxon>
        <taxon>Bacteroidota</taxon>
        <taxon>Cytophagia</taxon>
        <taxon>Cytophagales</taxon>
        <taxon>Marivirgaceae</taxon>
        <taxon>Marivirga</taxon>
    </lineage>
</organism>
<proteinExistence type="predicted"/>
<name>A0A934X1I3_9BACT</name>
<accession>A0A934X1I3</accession>
<evidence type="ECO:0000313" key="2">
    <source>
        <dbReference type="EMBL" id="MBK6267263.1"/>
    </source>
</evidence>
<keyword evidence="1" id="KW-0472">Membrane</keyword>
<sequence>MISIAIHIVIVFILILLFQRKLNVIDRAIFSTAVFVKIVCGVLLGWLYWGYYGGTGDTLYFFEQAGKLYHYFQIGKISIAEWLGFQSIHLTMEEFSAQSEPRTFFFVRWMSYLFAVTQGEYFTMAIYLSLFSIFAAWKFVKRLTGILPENKTAIYIAFLFIPSVTFWSSGLMKETFMMTLLYFMAYFIIRWHQEKSKWLLFIPILICYWGLWLLKYYVAIVLMPVLILTLLFSVQPGFLKDIRFQWKVIIYFSLMLLGGLVLAFLHPVFYSGRFYELIRISHDVILANSSEAGIVFLDAGSDFLFFLKNIPLAWVTGFFRPFPWEAFSLFSHIAAIEQFLFLLLFLYAIRLAFVVKISQNEIWWIIGVLIYCSVLAVVISISTPNFGTLIRYQVAYMPFIWFLVLWFIGKRLNQRRG</sequence>
<feature type="transmembrane region" description="Helical" evidence="1">
    <location>
        <begin position="121"/>
        <end position="140"/>
    </location>
</feature>
<feature type="transmembrane region" description="Helical" evidence="1">
    <location>
        <begin position="220"/>
        <end position="239"/>
    </location>
</feature>
<keyword evidence="1" id="KW-0812">Transmembrane</keyword>
<keyword evidence="1" id="KW-1133">Transmembrane helix</keyword>